<reference evidence="1 2" key="1">
    <citation type="submission" date="2020-03" db="EMBL/GenBank/DDBJ databases">
        <title>Genomic Encyclopedia of Type Strains, Phase IV (KMG-IV): sequencing the most valuable type-strain genomes for metagenomic binning, comparative biology and taxonomic classification.</title>
        <authorList>
            <person name="Goeker M."/>
        </authorList>
    </citation>
    <scope>NUCLEOTIDE SEQUENCE [LARGE SCALE GENOMIC DNA]</scope>
    <source>
        <strain evidence="1 2">DSM 21299</strain>
    </source>
</reference>
<keyword evidence="2" id="KW-1185">Reference proteome</keyword>
<dbReference type="EMBL" id="JAASQR010000002">
    <property type="protein sequence ID" value="NIJ16743.1"/>
    <property type="molecule type" value="Genomic_DNA"/>
</dbReference>
<dbReference type="Proteomes" id="UP000576821">
    <property type="component" value="Unassembled WGS sequence"/>
</dbReference>
<comment type="caution">
    <text evidence="1">The sequence shown here is derived from an EMBL/GenBank/DDBJ whole genome shotgun (WGS) entry which is preliminary data.</text>
</comment>
<sequence length="54" mass="5901">MIEKDDFCPLSTVPMAQCDVDANSQTRTALSVARARSCHTIAMPPFTCSVWPVT</sequence>
<dbReference type="AlphaFoldDB" id="A0A846M5E4"/>
<gene>
    <name evidence="1" type="ORF">FHS54_001709</name>
</gene>
<accession>A0A846M5E4</accession>
<protein>
    <submittedName>
        <fullName evidence="1">Uncharacterized protein</fullName>
    </submittedName>
</protein>
<proteinExistence type="predicted"/>
<organism evidence="1 2">
    <name type="scientific">Sphingobium vermicomposti</name>
    <dbReference type="NCBI Taxonomy" id="529005"/>
    <lineage>
        <taxon>Bacteria</taxon>
        <taxon>Pseudomonadati</taxon>
        <taxon>Pseudomonadota</taxon>
        <taxon>Alphaproteobacteria</taxon>
        <taxon>Sphingomonadales</taxon>
        <taxon>Sphingomonadaceae</taxon>
        <taxon>Sphingobium</taxon>
    </lineage>
</organism>
<evidence type="ECO:0000313" key="2">
    <source>
        <dbReference type="Proteomes" id="UP000576821"/>
    </source>
</evidence>
<evidence type="ECO:0000313" key="1">
    <source>
        <dbReference type="EMBL" id="NIJ16743.1"/>
    </source>
</evidence>
<name>A0A846M5E4_9SPHN</name>